<dbReference type="AlphaFoldDB" id="A0A103DZS5"/>
<dbReference type="OrthoDB" id="9798158at2"/>
<accession>A0A103DZS5</accession>
<dbReference type="Pfam" id="PF04365">
    <property type="entry name" value="BrnT_toxin"/>
    <property type="match status" value="1"/>
</dbReference>
<gene>
    <name evidence="1" type="ORF">WS67_17645</name>
</gene>
<reference evidence="1 2" key="1">
    <citation type="submission" date="2015-11" db="EMBL/GenBank/DDBJ databases">
        <title>Expanding the genomic diversity of Burkholderia species for the development of highly accurate diagnostics.</title>
        <authorList>
            <person name="Sahl J."/>
            <person name="Keim P."/>
            <person name="Wagner D."/>
        </authorList>
    </citation>
    <scope>NUCLEOTIDE SEQUENCE [LARGE SCALE GENOMIC DNA]</scope>
    <source>
        <strain evidence="1 2">TSV85</strain>
    </source>
</reference>
<dbReference type="InterPro" id="IPR007460">
    <property type="entry name" value="BrnT_toxin"/>
</dbReference>
<evidence type="ECO:0000313" key="2">
    <source>
        <dbReference type="Proteomes" id="UP000062788"/>
    </source>
</evidence>
<dbReference type="EMBL" id="LOWA01000037">
    <property type="protein sequence ID" value="KVE25725.1"/>
    <property type="molecule type" value="Genomic_DNA"/>
</dbReference>
<sequence length="89" mass="10220">MNITFDPAKNESNIAKHGVSLELAVELDWSEVMACVDSRHDYKEVREIGFGVIGERLYCVVFTQRGDVMHIISMRKANKREVKSYVEQT</sequence>
<keyword evidence="2" id="KW-1185">Reference proteome</keyword>
<evidence type="ECO:0000313" key="1">
    <source>
        <dbReference type="EMBL" id="KVE25725.1"/>
    </source>
</evidence>
<dbReference type="Proteomes" id="UP000062788">
    <property type="component" value="Unassembled WGS sequence"/>
</dbReference>
<dbReference type="RefSeq" id="WP_059518725.1">
    <property type="nucleotide sequence ID" value="NZ_LOWA01000037.1"/>
</dbReference>
<organism evidence="1 2">
    <name type="scientific">Burkholderia singularis</name>
    <dbReference type="NCBI Taxonomy" id="1503053"/>
    <lineage>
        <taxon>Bacteria</taxon>
        <taxon>Pseudomonadati</taxon>
        <taxon>Pseudomonadota</taxon>
        <taxon>Betaproteobacteria</taxon>
        <taxon>Burkholderiales</taxon>
        <taxon>Burkholderiaceae</taxon>
        <taxon>Burkholderia</taxon>
        <taxon>pseudomallei group</taxon>
    </lineage>
</organism>
<proteinExistence type="predicted"/>
<dbReference type="InterPro" id="IPR038573">
    <property type="entry name" value="BrnT_sf"/>
</dbReference>
<name>A0A103DZS5_9BURK</name>
<comment type="caution">
    <text evidence="1">The sequence shown here is derived from an EMBL/GenBank/DDBJ whole genome shotgun (WGS) entry which is preliminary data.</text>
</comment>
<protein>
    <recommendedName>
        <fullName evidence="3">BrnT family toxin</fullName>
    </recommendedName>
</protein>
<dbReference type="Gene3D" id="3.10.450.530">
    <property type="entry name" value="Ribonuclease toxin, BrnT, of type II toxin-antitoxin system"/>
    <property type="match status" value="1"/>
</dbReference>
<evidence type="ECO:0008006" key="3">
    <source>
        <dbReference type="Google" id="ProtNLM"/>
    </source>
</evidence>